<dbReference type="Proteomes" id="UP000676325">
    <property type="component" value="Unassembled WGS sequence"/>
</dbReference>
<name>A0A941EA77_9ACTN</name>
<gene>
    <name evidence="3" type="ORF">KDK95_16015</name>
</gene>
<sequence length="204" mass="20676">MAMIHVRSRRCVAAAFLASAIIASVAACGSQGGASSLPTSPEGSTTPPAASGAPSPTGTAALASSLAATKALAAYRGAFADWTAVEAIPNKADYQNPQLANHLTGAALSYVTGAVYVNTNVDGAVAHGKPVLLNPTVSQAVPASNPTQVVINDCVQTNAWLLYTTDGHLYNNVPGGREKTQALVTLNGGTWKVSKLVMEVVGTC</sequence>
<feature type="signal peptide" evidence="2">
    <location>
        <begin position="1"/>
        <end position="26"/>
    </location>
</feature>
<dbReference type="AlphaFoldDB" id="A0A941EA77"/>
<dbReference type="RefSeq" id="WP_212518968.1">
    <property type="nucleotide sequence ID" value="NZ_JAGSOH010000042.1"/>
</dbReference>
<protein>
    <recommendedName>
        <fullName evidence="5">Secreted protein</fullName>
    </recommendedName>
</protein>
<accession>A0A941EA77</accession>
<evidence type="ECO:0000256" key="1">
    <source>
        <dbReference type="SAM" id="MobiDB-lite"/>
    </source>
</evidence>
<evidence type="ECO:0000313" key="4">
    <source>
        <dbReference type="Proteomes" id="UP000676325"/>
    </source>
</evidence>
<keyword evidence="2" id="KW-0732">Signal</keyword>
<evidence type="ECO:0000313" key="3">
    <source>
        <dbReference type="EMBL" id="MBR7827826.1"/>
    </source>
</evidence>
<proteinExistence type="predicted"/>
<reference evidence="3" key="1">
    <citation type="submission" date="2021-04" db="EMBL/GenBank/DDBJ databases">
        <title>Genome based classification of Actinospica acidithermotolerans sp. nov., an actinobacterium isolated from an Indonesian hot spring.</title>
        <authorList>
            <person name="Kusuma A.B."/>
            <person name="Putra K.E."/>
            <person name="Nafisah S."/>
            <person name="Loh J."/>
            <person name="Nouioui I."/>
            <person name="Goodfellow M."/>
        </authorList>
    </citation>
    <scope>NUCLEOTIDE SEQUENCE</scope>
    <source>
        <strain evidence="3">MGRD01-02</strain>
    </source>
</reference>
<dbReference type="EMBL" id="JAGSOH010000042">
    <property type="protein sequence ID" value="MBR7827826.1"/>
    <property type="molecule type" value="Genomic_DNA"/>
</dbReference>
<feature type="chain" id="PRO_5038963355" description="Secreted protein" evidence="2">
    <location>
        <begin position="27"/>
        <end position="204"/>
    </location>
</feature>
<evidence type="ECO:0008006" key="5">
    <source>
        <dbReference type="Google" id="ProtNLM"/>
    </source>
</evidence>
<feature type="compositionally biased region" description="Low complexity" evidence="1">
    <location>
        <begin position="43"/>
        <end position="57"/>
    </location>
</feature>
<keyword evidence="4" id="KW-1185">Reference proteome</keyword>
<organism evidence="3 4">
    <name type="scientific">Actinospica acidithermotolerans</name>
    <dbReference type="NCBI Taxonomy" id="2828514"/>
    <lineage>
        <taxon>Bacteria</taxon>
        <taxon>Bacillati</taxon>
        <taxon>Actinomycetota</taxon>
        <taxon>Actinomycetes</taxon>
        <taxon>Catenulisporales</taxon>
        <taxon>Actinospicaceae</taxon>
        <taxon>Actinospica</taxon>
    </lineage>
</organism>
<comment type="caution">
    <text evidence="3">The sequence shown here is derived from an EMBL/GenBank/DDBJ whole genome shotgun (WGS) entry which is preliminary data.</text>
</comment>
<dbReference type="PROSITE" id="PS51257">
    <property type="entry name" value="PROKAR_LIPOPROTEIN"/>
    <property type="match status" value="1"/>
</dbReference>
<evidence type="ECO:0000256" key="2">
    <source>
        <dbReference type="SAM" id="SignalP"/>
    </source>
</evidence>
<feature type="region of interest" description="Disordered" evidence="1">
    <location>
        <begin position="34"/>
        <end position="57"/>
    </location>
</feature>